<evidence type="ECO:0000313" key="5">
    <source>
        <dbReference type="EMBL" id="MCJ8499864.1"/>
    </source>
</evidence>
<dbReference type="AlphaFoldDB" id="A0AA41R0D2"/>
<name>A0AA41R0D2_9BACT</name>
<accession>A0AA41R0D2</accession>
<keyword evidence="2" id="KW-0547">Nucleotide-binding</keyword>
<dbReference type="PANTHER" id="PTHR42918">
    <property type="entry name" value="LYSYL-TRNA SYNTHETASE"/>
    <property type="match status" value="1"/>
</dbReference>
<evidence type="ECO:0000256" key="2">
    <source>
        <dbReference type="ARBA" id="ARBA00022741"/>
    </source>
</evidence>
<evidence type="ECO:0000259" key="4">
    <source>
        <dbReference type="PROSITE" id="PS50862"/>
    </source>
</evidence>
<dbReference type="Proteomes" id="UP001165427">
    <property type="component" value="Unassembled WGS sequence"/>
</dbReference>
<dbReference type="PROSITE" id="PS50862">
    <property type="entry name" value="AA_TRNA_LIGASE_II"/>
    <property type="match status" value="1"/>
</dbReference>
<gene>
    <name evidence="5" type="primary">epmA</name>
    <name evidence="5" type="ORF">MRX98_04710</name>
</gene>
<sequence length="306" mass="35052">MTPGPLVDSQARLRRRMQVIDAVRRFFALQDYLEVETPLRIPAPAPEPHIDPQPAGDWFLQASPELCMKRLLAAGWPRIFQICKCFRAGERGRRHLPELTMLEWYTAGQDYRHMMTQCEDLITFATRALNLPPRLIYQGREIDLTPPWPRISVAEAFRRHAGEDMQRALAEDRFDELMGISIEPRLGWSQPVILYDYPAALGALARRKAGQPELAERFELYIGGLELCNAFSELTDPREQRQRFETAVAERRRAGKATLPMPEPFLRDLRHMPPATGNAMGLDRLVMLFCDADAIDQVVAFTPEKL</sequence>
<dbReference type="PANTHER" id="PTHR42918:SF6">
    <property type="entry name" value="ELONGATION FACTOR P--(R)-BETA-LYSINE LIGASE"/>
    <property type="match status" value="1"/>
</dbReference>
<dbReference type="InterPro" id="IPR006195">
    <property type="entry name" value="aa-tRNA-synth_II"/>
</dbReference>
<dbReference type="GO" id="GO:0005829">
    <property type="term" value="C:cytosol"/>
    <property type="evidence" value="ECO:0007669"/>
    <property type="project" value="TreeGrafter"/>
</dbReference>
<dbReference type="GO" id="GO:0000049">
    <property type="term" value="F:tRNA binding"/>
    <property type="evidence" value="ECO:0007669"/>
    <property type="project" value="TreeGrafter"/>
</dbReference>
<keyword evidence="6" id="KW-1185">Reference proteome</keyword>
<comment type="caution">
    <text evidence="5">The sequence shown here is derived from an EMBL/GenBank/DDBJ whole genome shotgun (WGS) entry which is preliminary data.</text>
</comment>
<dbReference type="InterPro" id="IPR004525">
    <property type="entry name" value="EpmA"/>
</dbReference>
<dbReference type="NCBIfam" id="TIGR00462">
    <property type="entry name" value="genX"/>
    <property type="match status" value="1"/>
</dbReference>
<reference evidence="5" key="1">
    <citation type="submission" date="2022-04" db="EMBL/GenBank/DDBJ databases">
        <title>Desulfatitalea alkaliphila sp. nov., a novel anaerobic sulfate-reducing bacterium isolated from terrestrial mud volcano, Taman Peninsula, Russia.</title>
        <authorList>
            <person name="Khomyakova M.A."/>
            <person name="Merkel A.Y."/>
            <person name="Slobodkin A.I."/>
        </authorList>
    </citation>
    <scope>NUCLEOTIDE SEQUENCE</scope>
    <source>
        <strain evidence="5">M08but</strain>
    </source>
</reference>
<evidence type="ECO:0000313" key="6">
    <source>
        <dbReference type="Proteomes" id="UP001165427"/>
    </source>
</evidence>
<dbReference type="SUPFAM" id="SSF55681">
    <property type="entry name" value="Class II aaRS and biotin synthetases"/>
    <property type="match status" value="1"/>
</dbReference>
<dbReference type="InterPro" id="IPR045864">
    <property type="entry name" value="aa-tRNA-synth_II/BPL/LPL"/>
</dbReference>
<organism evidence="5 6">
    <name type="scientific">Desulfatitalea alkaliphila</name>
    <dbReference type="NCBI Taxonomy" id="2929485"/>
    <lineage>
        <taxon>Bacteria</taxon>
        <taxon>Pseudomonadati</taxon>
        <taxon>Thermodesulfobacteriota</taxon>
        <taxon>Desulfobacteria</taxon>
        <taxon>Desulfobacterales</taxon>
        <taxon>Desulfosarcinaceae</taxon>
        <taxon>Desulfatitalea</taxon>
    </lineage>
</organism>
<feature type="domain" description="Aminoacyl-transfer RNA synthetases class-II family profile" evidence="4">
    <location>
        <begin position="19"/>
        <end position="303"/>
    </location>
</feature>
<protein>
    <submittedName>
        <fullName evidence="5">EF-P lysine aminoacylase EpmA</fullName>
    </submittedName>
</protein>
<dbReference type="Gene3D" id="3.30.930.10">
    <property type="entry name" value="Bira Bifunctional Protein, Domain 2"/>
    <property type="match status" value="1"/>
</dbReference>
<dbReference type="GO" id="GO:0006430">
    <property type="term" value="P:lysyl-tRNA aminoacylation"/>
    <property type="evidence" value="ECO:0007669"/>
    <property type="project" value="InterPro"/>
</dbReference>
<keyword evidence="1" id="KW-0436">Ligase</keyword>
<dbReference type="InterPro" id="IPR004364">
    <property type="entry name" value="Aa-tRNA-synt_II"/>
</dbReference>
<evidence type="ECO:0000256" key="1">
    <source>
        <dbReference type="ARBA" id="ARBA00022598"/>
    </source>
</evidence>
<keyword evidence="3" id="KW-0067">ATP-binding</keyword>
<proteinExistence type="predicted"/>
<dbReference type="GO" id="GO:0004824">
    <property type="term" value="F:lysine-tRNA ligase activity"/>
    <property type="evidence" value="ECO:0007669"/>
    <property type="project" value="InterPro"/>
</dbReference>
<dbReference type="EMBL" id="JALJRB010000003">
    <property type="protein sequence ID" value="MCJ8499864.1"/>
    <property type="molecule type" value="Genomic_DNA"/>
</dbReference>
<evidence type="ECO:0000256" key="3">
    <source>
        <dbReference type="ARBA" id="ARBA00022840"/>
    </source>
</evidence>
<dbReference type="Pfam" id="PF00152">
    <property type="entry name" value="tRNA-synt_2"/>
    <property type="match status" value="1"/>
</dbReference>
<dbReference type="RefSeq" id="WP_246903444.1">
    <property type="nucleotide sequence ID" value="NZ_JALJRB010000003.1"/>
</dbReference>
<dbReference type="GO" id="GO:0005524">
    <property type="term" value="F:ATP binding"/>
    <property type="evidence" value="ECO:0007669"/>
    <property type="project" value="UniProtKB-KW"/>
</dbReference>